<feature type="region of interest" description="Disordered" evidence="1">
    <location>
        <begin position="45"/>
        <end position="123"/>
    </location>
</feature>
<sequence length="176" mass="19313">MNRNIEIPGYGIARIINREAPGCLAYLLVIGLALVGISGLSKKSSQYGEARPVGQPTQKRSPIEQTPVQSKPVNRYAAGEEIVKSMPFGKNIEDEQSRQESQPEPAPQSSNPEGMCSQPLPSDIESGNTVKVFTSLEKELEGTLVIVNDSQFIFYPQFGRRLGCDDIKSMKKVSQE</sequence>
<dbReference type="AlphaFoldDB" id="A0A0G0TAQ3"/>
<proteinExistence type="predicted"/>
<feature type="transmembrane region" description="Helical" evidence="2">
    <location>
        <begin position="24"/>
        <end position="41"/>
    </location>
</feature>
<feature type="compositionally biased region" description="Polar residues" evidence="1">
    <location>
        <begin position="99"/>
        <end position="112"/>
    </location>
</feature>
<keyword evidence="2" id="KW-0472">Membrane</keyword>
<keyword evidence="2" id="KW-1133">Transmembrane helix</keyword>
<reference evidence="3 4" key="1">
    <citation type="journal article" date="2015" name="Nature">
        <title>rRNA introns, odd ribosomes, and small enigmatic genomes across a large radiation of phyla.</title>
        <authorList>
            <person name="Brown C.T."/>
            <person name="Hug L.A."/>
            <person name="Thomas B.C."/>
            <person name="Sharon I."/>
            <person name="Castelle C.J."/>
            <person name="Singh A."/>
            <person name="Wilkins M.J."/>
            <person name="Williams K.H."/>
            <person name="Banfield J.F."/>
        </authorList>
    </citation>
    <scope>NUCLEOTIDE SEQUENCE [LARGE SCALE GENOMIC DNA]</scope>
</reference>
<accession>A0A0G0TAQ3</accession>
<evidence type="ECO:0000313" key="3">
    <source>
        <dbReference type="EMBL" id="KKR71891.1"/>
    </source>
</evidence>
<dbReference type="EMBL" id="LBZM01000016">
    <property type="protein sequence ID" value="KKR71891.1"/>
    <property type="molecule type" value="Genomic_DNA"/>
</dbReference>
<keyword evidence="2" id="KW-0812">Transmembrane</keyword>
<name>A0A0G0TAQ3_9BACT</name>
<comment type="caution">
    <text evidence="3">The sequence shown here is derived from an EMBL/GenBank/DDBJ whole genome shotgun (WGS) entry which is preliminary data.</text>
</comment>
<organism evidence="3 4">
    <name type="scientific">Candidatus Roizmanbacteria bacterium GW2011_GWB1_40_7</name>
    <dbReference type="NCBI Taxonomy" id="1618482"/>
    <lineage>
        <taxon>Bacteria</taxon>
        <taxon>Candidatus Roizmaniibacteriota</taxon>
    </lineage>
</organism>
<gene>
    <name evidence="3" type="ORF">UU14_C0016G0011</name>
</gene>
<feature type="compositionally biased region" description="Polar residues" evidence="1">
    <location>
        <begin position="55"/>
        <end position="72"/>
    </location>
</feature>
<evidence type="ECO:0000256" key="2">
    <source>
        <dbReference type="SAM" id="Phobius"/>
    </source>
</evidence>
<protein>
    <submittedName>
        <fullName evidence="3">Uncharacterized protein</fullName>
    </submittedName>
</protein>
<dbReference type="Proteomes" id="UP000034664">
    <property type="component" value="Unassembled WGS sequence"/>
</dbReference>
<evidence type="ECO:0000256" key="1">
    <source>
        <dbReference type="SAM" id="MobiDB-lite"/>
    </source>
</evidence>
<evidence type="ECO:0000313" key="4">
    <source>
        <dbReference type="Proteomes" id="UP000034664"/>
    </source>
</evidence>